<dbReference type="InterPro" id="IPR027417">
    <property type="entry name" value="P-loop_NTPase"/>
</dbReference>
<sequence length="419" mass="48135">MYQLRRKKNVKKVVPFTMMVVGTEGTGRTTFVNTLCNAPVLESSEVFDPSQAHVERPVQVKTYHAELEEDDGTRIALTVVDTPGFGDNIDNQACFKKIVEYLETQYDEVLAEESRIRRNPRFKDNRVHACLYFIEPTGHGLRELDIELMKRLAERVNVIPVIGRSDQLTPSELANAKKMTMEDIQHHEIPIYSFPYDNEEDDAETIQENTELKEMLPFAIVASTETVEIKGQRVRARKYPWGIVEVDNERHSDFLTVRSVLLGSHMADLKDITHDYLYENYRTEKLSSSVDNGRESRLLNPEDLANQSYILKEEQLAREEEKLREIELRVQKEINDKRLELTAREQELREIEARIARERSMEAESARLKTEPSEDGAAAEQQGDYHHDNDQGAEAAATNGENGHDDTTDESTNIKQEPE</sequence>
<evidence type="ECO:0000313" key="7">
    <source>
        <dbReference type="EMBL" id="CDP37137.1"/>
    </source>
</evidence>
<organism evidence="7">
    <name type="scientific">Blastobotrys adeninivorans</name>
    <name type="common">Yeast</name>
    <name type="synonym">Arxula adeninivorans</name>
    <dbReference type="NCBI Taxonomy" id="409370"/>
    <lineage>
        <taxon>Eukaryota</taxon>
        <taxon>Fungi</taxon>
        <taxon>Dikarya</taxon>
        <taxon>Ascomycota</taxon>
        <taxon>Saccharomycotina</taxon>
        <taxon>Dipodascomycetes</taxon>
        <taxon>Dipodascales</taxon>
        <taxon>Trichomonascaceae</taxon>
        <taxon>Blastobotrys</taxon>
    </lineage>
</organism>
<dbReference type="InterPro" id="IPR016491">
    <property type="entry name" value="Septin"/>
</dbReference>
<dbReference type="PhylomeDB" id="A0A060TE32"/>
<keyword evidence="3 4" id="KW-0342">GTP-binding</keyword>
<evidence type="ECO:0000256" key="5">
    <source>
        <dbReference type="SAM" id="MobiDB-lite"/>
    </source>
</evidence>
<evidence type="ECO:0000256" key="3">
    <source>
        <dbReference type="ARBA" id="ARBA00023134"/>
    </source>
</evidence>
<evidence type="ECO:0000256" key="4">
    <source>
        <dbReference type="RuleBase" id="RU004560"/>
    </source>
</evidence>
<reference evidence="7" key="2">
    <citation type="submission" date="2014-06" db="EMBL/GenBank/DDBJ databases">
        <title>The complete genome of Blastobotrys (Arxula) adeninivorans LS3 - a yeast of biotechnological interest.</title>
        <authorList>
            <person name="Kunze G."/>
            <person name="Gaillardin C."/>
            <person name="Czernicka M."/>
            <person name="Durrens P."/>
            <person name="Martin T."/>
            <person name="Boer E."/>
            <person name="Gabaldon T."/>
            <person name="Cruz J."/>
            <person name="Talla E."/>
            <person name="Marck C."/>
            <person name="Goffeau A."/>
            <person name="Barbe V."/>
            <person name="Baret P."/>
            <person name="Baronian K."/>
            <person name="Beier S."/>
            <person name="Bleykasten C."/>
            <person name="Bode R."/>
            <person name="Casaregola S."/>
            <person name="Despons L."/>
            <person name="Fairhead C."/>
            <person name="Giersberg M."/>
            <person name="Gierski P."/>
            <person name="Hahnel U."/>
            <person name="Hartmann A."/>
            <person name="Jankowska D."/>
            <person name="Jubin C."/>
            <person name="Jung P."/>
            <person name="Lafontaine I."/>
            <person name="Leh-Louis V."/>
            <person name="Lemaire M."/>
            <person name="Marcet-Houben M."/>
            <person name="Mascher M."/>
            <person name="Morel G."/>
            <person name="Richard G.-F."/>
            <person name="Riechen J."/>
            <person name="Sacerdot C."/>
            <person name="Sarkar A."/>
            <person name="Savel G."/>
            <person name="Schacherer J."/>
            <person name="Sherman D."/>
            <person name="Straub M.-L."/>
            <person name="Stein N."/>
            <person name="Thierry A."/>
            <person name="Trautwein-Schult A."/>
            <person name="Westhof E."/>
            <person name="Worch S."/>
            <person name="Dujon B."/>
            <person name="Souciet J.-L."/>
            <person name="Wincker P."/>
            <person name="Scholz U."/>
            <person name="Neuveglise N."/>
        </authorList>
    </citation>
    <scope>NUCLEOTIDE SEQUENCE</scope>
    <source>
        <strain evidence="7">LS3</strain>
    </source>
</reference>
<dbReference type="EMBL" id="HG937694">
    <property type="protein sequence ID" value="CDP37137.1"/>
    <property type="molecule type" value="Genomic_DNA"/>
</dbReference>
<evidence type="ECO:0000259" key="6">
    <source>
        <dbReference type="PROSITE" id="PS51719"/>
    </source>
</evidence>
<dbReference type="PIRSF" id="PIRSF006698">
    <property type="entry name" value="Septin"/>
    <property type="match status" value="1"/>
</dbReference>
<evidence type="ECO:0000256" key="2">
    <source>
        <dbReference type="ARBA" id="ARBA00022741"/>
    </source>
</evidence>
<evidence type="ECO:0000256" key="1">
    <source>
        <dbReference type="ARBA" id="ARBA00004266"/>
    </source>
</evidence>
<keyword evidence="2 4" id="KW-0547">Nucleotide-binding</keyword>
<accession>A0A060TE32</accession>
<feature type="region of interest" description="Disordered" evidence="5">
    <location>
        <begin position="360"/>
        <end position="419"/>
    </location>
</feature>
<name>A0A060TE32_BLAAD</name>
<dbReference type="AlphaFoldDB" id="A0A060TE32"/>
<feature type="compositionally biased region" description="Basic and acidic residues" evidence="5">
    <location>
        <begin position="360"/>
        <end position="372"/>
    </location>
</feature>
<dbReference type="GO" id="GO:0005525">
    <property type="term" value="F:GTP binding"/>
    <property type="evidence" value="ECO:0007669"/>
    <property type="project" value="UniProtKB-KW"/>
</dbReference>
<dbReference type="InterPro" id="IPR030379">
    <property type="entry name" value="G_SEPTIN_dom"/>
</dbReference>
<reference evidence="7" key="1">
    <citation type="submission" date="2014-02" db="EMBL/GenBank/DDBJ databases">
        <authorList>
            <person name="Genoscope - CEA"/>
        </authorList>
    </citation>
    <scope>NUCLEOTIDE SEQUENCE</scope>
    <source>
        <strain evidence="7">LS3</strain>
    </source>
</reference>
<dbReference type="CDD" id="cd01850">
    <property type="entry name" value="CDC_Septin"/>
    <property type="match status" value="1"/>
</dbReference>
<comment type="subcellular location">
    <subcellularLocation>
        <location evidence="1">Bud neck</location>
    </subcellularLocation>
</comment>
<dbReference type="Gene3D" id="3.40.50.300">
    <property type="entry name" value="P-loop containing nucleotide triphosphate hydrolases"/>
    <property type="match status" value="1"/>
</dbReference>
<protein>
    <submittedName>
        <fullName evidence="7">ARAD1D04620p</fullName>
    </submittedName>
</protein>
<dbReference type="GO" id="GO:0005938">
    <property type="term" value="C:cell cortex"/>
    <property type="evidence" value="ECO:0007669"/>
    <property type="project" value="UniProtKB-ARBA"/>
</dbReference>
<dbReference type="PROSITE" id="PS51719">
    <property type="entry name" value="G_SEPTIN"/>
    <property type="match status" value="1"/>
</dbReference>
<dbReference type="Pfam" id="PF00735">
    <property type="entry name" value="Septin"/>
    <property type="match status" value="1"/>
</dbReference>
<feature type="compositionally biased region" description="Low complexity" evidence="5">
    <location>
        <begin position="392"/>
        <end position="401"/>
    </location>
</feature>
<dbReference type="GO" id="GO:0032156">
    <property type="term" value="C:septin cytoskeleton"/>
    <property type="evidence" value="ECO:0007669"/>
    <property type="project" value="UniProtKB-ARBA"/>
</dbReference>
<dbReference type="PANTHER" id="PTHR18884">
    <property type="entry name" value="SEPTIN"/>
    <property type="match status" value="1"/>
</dbReference>
<dbReference type="SUPFAM" id="SSF52540">
    <property type="entry name" value="P-loop containing nucleoside triphosphate hydrolases"/>
    <property type="match status" value="1"/>
</dbReference>
<feature type="compositionally biased region" description="Polar residues" evidence="5">
    <location>
        <begin position="410"/>
        <end position="419"/>
    </location>
</feature>
<dbReference type="GO" id="GO:0005935">
    <property type="term" value="C:cellular bud neck"/>
    <property type="evidence" value="ECO:0007669"/>
    <property type="project" value="UniProtKB-SubCell"/>
</dbReference>
<gene>
    <name evidence="7" type="ORF">GNLVRS02_ARAD1D04620g</name>
</gene>
<comment type="similarity">
    <text evidence="4">Belongs to the TRAFAC class TrmE-Era-EngA-EngB-Septin-like GTPase superfamily. Septin GTPase family.</text>
</comment>
<dbReference type="FunFam" id="3.40.50.300:FF:000328">
    <property type="entry name" value="Septin spn3"/>
    <property type="match status" value="1"/>
</dbReference>
<proteinExistence type="inferred from homology"/>
<feature type="domain" description="Septin-type G" evidence="6">
    <location>
        <begin position="12"/>
        <end position="288"/>
    </location>
</feature>